<evidence type="ECO:0000313" key="4">
    <source>
        <dbReference type="Proteomes" id="UP000002640"/>
    </source>
</evidence>
<evidence type="ECO:0000256" key="2">
    <source>
        <dbReference type="SAM" id="SignalP"/>
    </source>
</evidence>
<gene>
    <name evidence="3" type="ORF">PHYSODRAFT_297859</name>
</gene>
<dbReference type="RefSeq" id="XP_009521933.1">
    <property type="nucleotide sequence ID" value="XM_009523638.1"/>
</dbReference>
<name>G4ZAL9_PHYSP</name>
<reference evidence="3 4" key="1">
    <citation type="journal article" date="2006" name="Science">
        <title>Phytophthora genome sequences uncover evolutionary origins and mechanisms of pathogenesis.</title>
        <authorList>
            <person name="Tyler B.M."/>
            <person name="Tripathy S."/>
            <person name="Zhang X."/>
            <person name="Dehal P."/>
            <person name="Jiang R.H."/>
            <person name="Aerts A."/>
            <person name="Arredondo F.D."/>
            <person name="Baxter L."/>
            <person name="Bensasson D."/>
            <person name="Beynon J.L."/>
            <person name="Chapman J."/>
            <person name="Damasceno C.M."/>
            <person name="Dorrance A.E."/>
            <person name="Dou D."/>
            <person name="Dickerman A.W."/>
            <person name="Dubchak I.L."/>
            <person name="Garbelotto M."/>
            <person name="Gijzen M."/>
            <person name="Gordon S.G."/>
            <person name="Govers F."/>
            <person name="Grunwald N.J."/>
            <person name="Huang W."/>
            <person name="Ivors K.L."/>
            <person name="Jones R.W."/>
            <person name="Kamoun S."/>
            <person name="Krampis K."/>
            <person name="Lamour K.H."/>
            <person name="Lee M.K."/>
            <person name="McDonald W.H."/>
            <person name="Medina M."/>
            <person name="Meijer H.J."/>
            <person name="Nordberg E.K."/>
            <person name="Maclean D.J."/>
            <person name="Ospina-Giraldo M.D."/>
            <person name="Morris P.F."/>
            <person name="Phuntumart V."/>
            <person name="Putnam N.H."/>
            <person name="Rash S."/>
            <person name="Rose J.K."/>
            <person name="Sakihama Y."/>
            <person name="Salamov A.A."/>
            <person name="Savidor A."/>
            <person name="Scheuring C.F."/>
            <person name="Smith B.M."/>
            <person name="Sobral B.W."/>
            <person name="Terry A."/>
            <person name="Torto-Alalibo T.A."/>
            <person name="Win J."/>
            <person name="Xu Z."/>
            <person name="Zhang H."/>
            <person name="Grigoriev I.V."/>
            <person name="Rokhsar D.S."/>
            <person name="Boore J.L."/>
        </authorList>
    </citation>
    <scope>NUCLEOTIDE SEQUENCE [LARGE SCALE GENOMIC DNA]</scope>
    <source>
        <strain evidence="3 4">P6497</strain>
    </source>
</reference>
<dbReference type="EMBL" id="JH159153">
    <property type="protein sequence ID" value="EGZ19216.1"/>
    <property type="molecule type" value="Genomic_DNA"/>
</dbReference>
<dbReference type="InParanoid" id="G4ZAL9"/>
<dbReference type="AlphaFoldDB" id="G4ZAL9"/>
<feature type="compositionally biased region" description="Acidic residues" evidence="1">
    <location>
        <begin position="62"/>
        <end position="73"/>
    </location>
</feature>
<feature type="chain" id="PRO_5013402232" description="RxLR effector protein" evidence="2">
    <location>
        <begin position="16"/>
        <end position="123"/>
    </location>
</feature>
<feature type="signal peptide" evidence="2">
    <location>
        <begin position="1"/>
        <end position="15"/>
    </location>
</feature>
<dbReference type="GeneID" id="20641545"/>
<dbReference type="Proteomes" id="UP000002640">
    <property type="component" value="Unassembled WGS sequence"/>
</dbReference>
<proteinExistence type="predicted"/>
<protein>
    <recommendedName>
        <fullName evidence="5">RxLR effector protein</fullName>
    </recommendedName>
</protein>
<evidence type="ECO:0008006" key="5">
    <source>
        <dbReference type="Google" id="ProtNLM"/>
    </source>
</evidence>
<sequence>MRHSYFFLAACGVLATTIDSLADATKSKSPSVVGEEHTASVLIKKGNLVANVTIDVEQSTNEAEDPESSDSNDNDFTKQATGTEERALTPPGKHYALKSVLKHPIAFLRFLLGYGKIHITGVF</sequence>
<keyword evidence="2" id="KW-0732">Signal</keyword>
<accession>G4ZAL9</accession>
<keyword evidence="4" id="KW-1185">Reference proteome</keyword>
<organism evidence="3 4">
    <name type="scientific">Phytophthora sojae (strain P6497)</name>
    <name type="common">Soybean stem and root rot agent</name>
    <name type="synonym">Phytophthora megasperma f. sp. glycines</name>
    <dbReference type="NCBI Taxonomy" id="1094619"/>
    <lineage>
        <taxon>Eukaryota</taxon>
        <taxon>Sar</taxon>
        <taxon>Stramenopiles</taxon>
        <taxon>Oomycota</taxon>
        <taxon>Peronosporomycetes</taxon>
        <taxon>Peronosporales</taxon>
        <taxon>Peronosporaceae</taxon>
        <taxon>Phytophthora</taxon>
    </lineage>
</organism>
<evidence type="ECO:0000256" key="1">
    <source>
        <dbReference type="SAM" id="MobiDB-lite"/>
    </source>
</evidence>
<dbReference type="KEGG" id="psoj:PHYSODRAFT_297859"/>
<feature type="region of interest" description="Disordered" evidence="1">
    <location>
        <begin position="58"/>
        <end position="90"/>
    </location>
</feature>
<evidence type="ECO:0000313" key="3">
    <source>
        <dbReference type="EMBL" id="EGZ19216.1"/>
    </source>
</evidence>